<feature type="transmembrane region" description="Helical" evidence="1">
    <location>
        <begin position="6"/>
        <end position="25"/>
    </location>
</feature>
<dbReference type="Proteomes" id="UP000245829">
    <property type="component" value="Unassembled WGS sequence"/>
</dbReference>
<keyword evidence="1" id="KW-0812">Transmembrane</keyword>
<organism evidence="2 3">
    <name type="scientific">Nitrosopumilus zosterae</name>
    <dbReference type="NCBI Taxonomy" id="718286"/>
    <lineage>
        <taxon>Archaea</taxon>
        <taxon>Nitrososphaerota</taxon>
        <taxon>Nitrososphaeria</taxon>
        <taxon>Nitrosopumilales</taxon>
        <taxon>Nitrosopumilaceae</taxon>
        <taxon>Nitrosopumilus</taxon>
    </lineage>
</organism>
<proteinExistence type="predicted"/>
<evidence type="ECO:0000313" key="3">
    <source>
        <dbReference type="Proteomes" id="UP000245829"/>
    </source>
</evidence>
<dbReference type="RefSeq" id="WP_109876823.1">
    <property type="nucleotide sequence ID" value="NZ_AP026695.1"/>
</dbReference>
<protein>
    <submittedName>
        <fullName evidence="2">Uncharacterized protein</fullName>
    </submittedName>
</protein>
<keyword evidence="1" id="KW-1133">Transmembrane helix</keyword>
<dbReference type="GeneID" id="76208669"/>
<gene>
    <name evidence="2" type="ORF">NZNM25_09980</name>
</gene>
<dbReference type="EMBL" id="BGKI01000004">
    <property type="protein sequence ID" value="GBH34207.1"/>
    <property type="molecule type" value="Genomic_DNA"/>
</dbReference>
<evidence type="ECO:0000313" key="2">
    <source>
        <dbReference type="EMBL" id="GBH34207.1"/>
    </source>
</evidence>
<keyword evidence="1" id="KW-0472">Membrane</keyword>
<accession>A0A2S2KRL8</accession>
<reference evidence="2 3" key="1">
    <citation type="submission" date="2018-05" db="EMBL/GenBank/DDBJ databases">
        <title>genome sequencing of Nitrosopumilus sp. NM25.</title>
        <authorList>
            <person name="Mori K."/>
            <person name="Nakagawa T."/>
        </authorList>
    </citation>
    <scope>NUCLEOTIDE SEQUENCE [LARGE SCALE GENOMIC DNA]</scope>
    <source>
        <strain evidence="2 3">NM25</strain>
    </source>
</reference>
<sequence>MRAFLIASIIVIMATILVFSMLLPAKAMKSDTSERLSPKSFGTKIKNDMCSVIFCKNITSVKTDHPSSHAKEDWQNKRLAQILVNYPKLMYLKLT</sequence>
<keyword evidence="3" id="KW-1185">Reference proteome</keyword>
<name>A0A2S2KRL8_9ARCH</name>
<comment type="caution">
    <text evidence="2">The sequence shown here is derived from an EMBL/GenBank/DDBJ whole genome shotgun (WGS) entry which is preliminary data.</text>
</comment>
<dbReference type="AlphaFoldDB" id="A0A2S2KRL8"/>
<evidence type="ECO:0000256" key="1">
    <source>
        <dbReference type="SAM" id="Phobius"/>
    </source>
</evidence>